<dbReference type="GO" id="GO:0043565">
    <property type="term" value="F:sequence-specific DNA binding"/>
    <property type="evidence" value="ECO:0007669"/>
    <property type="project" value="InterPro"/>
</dbReference>
<accession>A0A021VV79</accession>
<keyword evidence="3" id="KW-0804">Transcription</keyword>
<proteinExistence type="predicted"/>
<dbReference type="PRINTS" id="PR00033">
    <property type="entry name" value="HTHASNC"/>
</dbReference>
<dbReference type="Gene3D" id="3.30.70.920">
    <property type="match status" value="1"/>
</dbReference>
<dbReference type="EMBL" id="AXCW01000007">
    <property type="protein sequence ID" value="EYR65033.1"/>
    <property type="molecule type" value="Genomic_DNA"/>
</dbReference>
<dbReference type="InterPro" id="IPR036388">
    <property type="entry name" value="WH-like_DNA-bd_sf"/>
</dbReference>
<dbReference type="PROSITE" id="PS50956">
    <property type="entry name" value="HTH_ASNC_2"/>
    <property type="match status" value="1"/>
</dbReference>
<evidence type="ECO:0000259" key="4">
    <source>
        <dbReference type="PROSITE" id="PS50956"/>
    </source>
</evidence>
<dbReference type="InterPro" id="IPR000485">
    <property type="entry name" value="AsnC-type_HTH_dom"/>
</dbReference>
<organism evidence="5 6">
    <name type="scientific">Actinotalea ferrariae CF5-4</name>
    <dbReference type="NCBI Taxonomy" id="948458"/>
    <lineage>
        <taxon>Bacteria</taxon>
        <taxon>Bacillati</taxon>
        <taxon>Actinomycetota</taxon>
        <taxon>Actinomycetes</taxon>
        <taxon>Micrococcales</taxon>
        <taxon>Cellulomonadaceae</taxon>
        <taxon>Actinotalea</taxon>
    </lineage>
</organism>
<dbReference type="PANTHER" id="PTHR30154">
    <property type="entry name" value="LEUCINE-RESPONSIVE REGULATORY PROTEIN"/>
    <property type="match status" value="1"/>
</dbReference>
<dbReference type="GO" id="GO:0043200">
    <property type="term" value="P:response to amino acid"/>
    <property type="evidence" value="ECO:0007669"/>
    <property type="project" value="TreeGrafter"/>
</dbReference>
<keyword evidence="1" id="KW-0805">Transcription regulation</keyword>
<evidence type="ECO:0000256" key="2">
    <source>
        <dbReference type="ARBA" id="ARBA00023125"/>
    </source>
</evidence>
<dbReference type="Proteomes" id="UP000019753">
    <property type="component" value="Unassembled WGS sequence"/>
</dbReference>
<dbReference type="SMART" id="SM00344">
    <property type="entry name" value="HTH_ASNC"/>
    <property type="match status" value="1"/>
</dbReference>
<reference evidence="5 6" key="1">
    <citation type="submission" date="2014-01" db="EMBL/GenBank/DDBJ databases">
        <title>Actinotalea ferrariae CF5-4.</title>
        <authorList>
            <person name="Chen F."/>
            <person name="Li Y."/>
            <person name="Wang G."/>
        </authorList>
    </citation>
    <scope>NUCLEOTIDE SEQUENCE [LARGE SCALE GENOMIC DNA]</scope>
    <source>
        <strain evidence="5 6">CF5-4</strain>
    </source>
</reference>
<protein>
    <submittedName>
        <fullName evidence="5">AsnC family transcriptional regulator</fullName>
    </submittedName>
</protein>
<feature type="domain" description="HTH asnC-type" evidence="4">
    <location>
        <begin position="2"/>
        <end position="63"/>
    </location>
</feature>
<dbReference type="InterPro" id="IPR011008">
    <property type="entry name" value="Dimeric_a/b-barrel"/>
</dbReference>
<keyword evidence="6" id="KW-1185">Reference proteome</keyword>
<name>A0A021VV79_9CELL</name>
<dbReference type="PANTHER" id="PTHR30154:SF45">
    <property type="entry name" value="TRANSCRIPTIONAL REGULATORY PROTEIN (PROBABLY ASNC-FAMILY)-RELATED"/>
    <property type="match status" value="1"/>
</dbReference>
<comment type="caution">
    <text evidence="5">The sequence shown here is derived from an EMBL/GenBank/DDBJ whole genome shotgun (WGS) entry which is preliminary data.</text>
</comment>
<sequence>MLDRTDLAILDQLGLDARASFARIGAVVNLSAPAVKRRVDRLLARGVIDGFTVRLDPAALGWATEAHVEVYCTGATRPATMRDAFERYPEIVTASTVAGEADALVHVRAHDVRHLDAVVERIAAEPFVVRTRSTIVLTPLVRRPDTPRTTV</sequence>
<evidence type="ECO:0000313" key="5">
    <source>
        <dbReference type="EMBL" id="EYR65033.1"/>
    </source>
</evidence>
<dbReference type="InterPro" id="IPR019888">
    <property type="entry name" value="Tscrpt_reg_AsnC-like"/>
</dbReference>
<evidence type="ECO:0000256" key="3">
    <source>
        <dbReference type="ARBA" id="ARBA00023163"/>
    </source>
</evidence>
<evidence type="ECO:0000313" key="6">
    <source>
        <dbReference type="Proteomes" id="UP000019753"/>
    </source>
</evidence>
<dbReference type="GO" id="GO:0005829">
    <property type="term" value="C:cytosol"/>
    <property type="evidence" value="ECO:0007669"/>
    <property type="project" value="TreeGrafter"/>
</dbReference>
<dbReference type="Pfam" id="PF13404">
    <property type="entry name" value="HTH_AsnC-type"/>
    <property type="match status" value="1"/>
</dbReference>
<dbReference type="Pfam" id="PF01037">
    <property type="entry name" value="AsnC_trans_reg"/>
    <property type="match status" value="1"/>
</dbReference>
<evidence type="ECO:0000256" key="1">
    <source>
        <dbReference type="ARBA" id="ARBA00023015"/>
    </source>
</evidence>
<dbReference type="SUPFAM" id="SSF46785">
    <property type="entry name" value="Winged helix' DNA-binding domain"/>
    <property type="match status" value="1"/>
</dbReference>
<dbReference type="SUPFAM" id="SSF54909">
    <property type="entry name" value="Dimeric alpha+beta barrel"/>
    <property type="match status" value="1"/>
</dbReference>
<gene>
    <name evidence="5" type="ORF">N866_17915</name>
</gene>
<dbReference type="AlphaFoldDB" id="A0A021VV79"/>
<keyword evidence="2" id="KW-0238">DNA-binding</keyword>
<dbReference type="InterPro" id="IPR036390">
    <property type="entry name" value="WH_DNA-bd_sf"/>
</dbReference>
<dbReference type="Gene3D" id="1.10.10.10">
    <property type="entry name" value="Winged helix-like DNA-binding domain superfamily/Winged helix DNA-binding domain"/>
    <property type="match status" value="1"/>
</dbReference>
<dbReference type="InterPro" id="IPR019887">
    <property type="entry name" value="Tscrpt_reg_AsnC/Lrp_C"/>
</dbReference>